<comment type="caution">
    <text evidence="3">The sequence shown here is derived from an EMBL/GenBank/DDBJ whole genome shotgun (WGS) entry which is preliminary data.</text>
</comment>
<dbReference type="Gene3D" id="3.40.50.720">
    <property type="entry name" value="NAD(P)-binding Rossmann-like Domain"/>
    <property type="match status" value="1"/>
</dbReference>
<dbReference type="OrthoDB" id="5296314at2"/>
<evidence type="ECO:0000256" key="1">
    <source>
        <dbReference type="ARBA" id="ARBA00007637"/>
    </source>
</evidence>
<dbReference type="Pfam" id="PF01370">
    <property type="entry name" value="Epimerase"/>
    <property type="match status" value="1"/>
</dbReference>
<name>A0A6N6VPF5_9BACT</name>
<dbReference type="Proteomes" id="UP000437748">
    <property type="component" value="Unassembled WGS sequence"/>
</dbReference>
<dbReference type="RefSeq" id="WP_153421241.1">
    <property type="nucleotide sequence ID" value="NZ_WFLM01000005.1"/>
</dbReference>
<dbReference type="InterPro" id="IPR001509">
    <property type="entry name" value="Epimerase_deHydtase"/>
</dbReference>
<proteinExistence type="inferred from homology"/>
<evidence type="ECO:0000259" key="2">
    <source>
        <dbReference type="Pfam" id="PF01370"/>
    </source>
</evidence>
<evidence type="ECO:0000313" key="3">
    <source>
        <dbReference type="EMBL" id="KAB8036826.1"/>
    </source>
</evidence>
<dbReference type="SUPFAM" id="SSF51735">
    <property type="entry name" value="NAD(P)-binding Rossmann-fold domains"/>
    <property type="match status" value="1"/>
</dbReference>
<dbReference type="EMBL" id="WFLM01000005">
    <property type="protein sequence ID" value="KAB8036826.1"/>
    <property type="molecule type" value="Genomic_DNA"/>
</dbReference>
<dbReference type="AlphaFoldDB" id="A0A6N6VPF5"/>
<accession>A0A6N6VPF5</accession>
<reference evidence="3 4" key="1">
    <citation type="submission" date="2019-10" db="EMBL/GenBank/DDBJ databases">
        <title>New species of Slilvanegrellaceae.</title>
        <authorList>
            <person name="Pitt A."/>
            <person name="Hahn M.W."/>
        </authorList>
    </citation>
    <scope>NUCLEOTIDE SEQUENCE [LARGE SCALE GENOMIC DNA]</scope>
    <source>
        <strain evidence="3 4">SP-Ram-0.45-NSY-1</strain>
    </source>
</reference>
<feature type="domain" description="NAD-dependent epimerase/dehydratase" evidence="2">
    <location>
        <begin position="5"/>
        <end position="240"/>
    </location>
</feature>
<dbReference type="PANTHER" id="PTHR43000">
    <property type="entry name" value="DTDP-D-GLUCOSE 4,6-DEHYDRATASE-RELATED"/>
    <property type="match status" value="1"/>
</dbReference>
<evidence type="ECO:0000313" key="4">
    <source>
        <dbReference type="Proteomes" id="UP000437748"/>
    </source>
</evidence>
<sequence length="327" mass="36402">MKKSIVTGGAGFIGSHLVTKLLQLGHSVLVLDNFSNGRRENLASVISNPNLLVKNVDLSEFNAIESFDGYDNVFHLAALADIVPSIQRPLEYHKSNVDATVNVLIKSVEAKIKKFVYAASSSCYGISSSVPTNELSMTDPQYPYALTKYIGEQCVLHWEKIYKLPTVSLRLFNVFGPRSRTNGTYGAVFGVFLAQKLAQKPYTVVGDGNQKRDFIYVSDVVEAFIKASQSNLSGEVINIGSGKPKSINNLVELLQGDVEYIPKRPGEPDITHADILKSNQLLNWTPQVSFEDGVKSMIEHIDYWKTATVWDSEQIKTATKDWFFYLH</sequence>
<comment type="similarity">
    <text evidence="1">Belongs to the NAD(P)-dependent epimerase/dehydratase family.</text>
</comment>
<dbReference type="InterPro" id="IPR036291">
    <property type="entry name" value="NAD(P)-bd_dom_sf"/>
</dbReference>
<keyword evidence="4" id="KW-1185">Reference proteome</keyword>
<dbReference type="Gene3D" id="3.90.25.10">
    <property type="entry name" value="UDP-galactose 4-epimerase, domain 1"/>
    <property type="match status" value="1"/>
</dbReference>
<organism evidence="3 4">
    <name type="scientific">Silvanigrella paludirubra</name>
    <dbReference type="NCBI Taxonomy" id="2499159"/>
    <lineage>
        <taxon>Bacteria</taxon>
        <taxon>Pseudomonadati</taxon>
        <taxon>Bdellovibrionota</taxon>
        <taxon>Oligoflexia</taxon>
        <taxon>Silvanigrellales</taxon>
        <taxon>Silvanigrellaceae</taxon>
        <taxon>Silvanigrella</taxon>
    </lineage>
</organism>
<gene>
    <name evidence="3" type="ORF">GCL60_13355</name>
</gene>
<protein>
    <submittedName>
        <fullName evidence="3">NAD-dependent epimerase/dehydratase family protein</fullName>
    </submittedName>
</protein>